<dbReference type="EMBL" id="CAEX01001114">
    <property type="protein sequence ID" value="CCD18419.1"/>
    <property type="molecule type" value="Genomic_DNA"/>
</dbReference>
<dbReference type="AlphaFoldDB" id="F9WLM7"/>
<dbReference type="Proteomes" id="UP000009027">
    <property type="component" value="Unassembled WGS sequence"/>
</dbReference>
<evidence type="ECO:0000313" key="3">
    <source>
        <dbReference type="Proteomes" id="UP000009027"/>
    </source>
</evidence>
<sequence length="96" mass="10898">MRCRAAVDALTATSVRQPGFASQPRGRRQGERCAHARSKARRCGRGRQVSAFFACERKRAKQPPQPTESCGTNQGSTRRRQRRRELTAKTQQSRKK</sequence>
<proteinExistence type="predicted"/>
<name>F9WLM7_TRYVY</name>
<evidence type="ECO:0000313" key="2">
    <source>
        <dbReference type="EMBL" id="CCD18419.1"/>
    </source>
</evidence>
<feature type="region of interest" description="Disordered" evidence="1">
    <location>
        <begin position="16"/>
        <end position="42"/>
    </location>
</feature>
<keyword evidence="3" id="KW-1185">Reference proteome</keyword>
<feature type="compositionally biased region" description="Polar residues" evidence="1">
    <location>
        <begin position="67"/>
        <end position="76"/>
    </location>
</feature>
<organism evidence="2 3">
    <name type="scientific">Trypanosoma vivax (strain Y486)</name>
    <dbReference type="NCBI Taxonomy" id="1055687"/>
    <lineage>
        <taxon>Eukaryota</taxon>
        <taxon>Discoba</taxon>
        <taxon>Euglenozoa</taxon>
        <taxon>Kinetoplastea</taxon>
        <taxon>Metakinetoplastina</taxon>
        <taxon>Trypanosomatida</taxon>
        <taxon>Trypanosomatidae</taxon>
        <taxon>Trypanosoma</taxon>
        <taxon>Duttonella</taxon>
    </lineage>
</organism>
<evidence type="ECO:0000256" key="1">
    <source>
        <dbReference type="SAM" id="MobiDB-lite"/>
    </source>
</evidence>
<protein>
    <submittedName>
        <fullName evidence="2">Uncharacterized protein</fullName>
    </submittedName>
</protein>
<dbReference type="VEuPathDB" id="TriTrypDB:TvY486_0011070"/>
<gene>
    <name evidence="2" type="ORF">TvY486_0011070</name>
</gene>
<accession>F9WLM7</accession>
<feature type="region of interest" description="Disordered" evidence="1">
    <location>
        <begin position="57"/>
        <end position="96"/>
    </location>
</feature>
<reference evidence="2 3" key="1">
    <citation type="journal article" date="2012" name="Proc. Natl. Acad. Sci. U.S.A.">
        <title>Antigenic diversity is generated by distinct evolutionary mechanisms in African trypanosome species.</title>
        <authorList>
            <person name="Jackson A.P."/>
            <person name="Berry A."/>
            <person name="Aslett M."/>
            <person name="Allison H.C."/>
            <person name="Burton P."/>
            <person name="Vavrova-Anderson J."/>
            <person name="Brown R."/>
            <person name="Browne H."/>
            <person name="Corton N."/>
            <person name="Hauser H."/>
            <person name="Gamble J."/>
            <person name="Gilderthorp R."/>
            <person name="Marcello L."/>
            <person name="McQuillan J."/>
            <person name="Otto T.D."/>
            <person name="Quail M.A."/>
            <person name="Sanders M.J."/>
            <person name="van Tonder A."/>
            <person name="Ginger M.L."/>
            <person name="Field M.C."/>
            <person name="Barry J.D."/>
            <person name="Hertz-Fowler C."/>
            <person name="Berriman M."/>
        </authorList>
    </citation>
    <scope>NUCLEOTIDE SEQUENCE</scope>
    <source>
        <strain evidence="2 3">Y486</strain>
    </source>
</reference>